<dbReference type="Gene3D" id="1.10.10.10">
    <property type="entry name" value="Winged helix-like DNA-binding domain superfamily/Winged helix DNA-binding domain"/>
    <property type="match status" value="1"/>
</dbReference>
<dbReference type="Pfam" id="PF08281">
    <property type="entry name" value="Sigma70_r4_2"/>
    <property type="match status" value="1"/>
</dbReference>
<dbReference type="InterPro" id="IPR013324">
    <property type="entry name" value="RNA_pol_sigma_r3/r4-like"/>
</dbReference>
<evidence type="ECO:0000313" key="2">
    <source>
        <dbReference type="EMBL" id="PYZ93656.1"/>
    </source>
</evidence>
<proteinExistence type="predicted"/>
<comment type="caution">
    <text evidence="2">The sequence shown here is derived from an EMBL/GenBank/DDBJ whole genome shotgun (WGS) entry which is preliminary data.</text>
</comment>
<sequence length="155" mass="18337">MPIKRSTDFSHIVRSMKSENALPLMEWLTLKKEIIYGIGRAYFHQNKEIELSVAQSIQLAIDNIDSYVKDQAFEHWFIKLFVDECEKLRTVDLSDTNKKEMKELLSFLNIPTRQMIVLKHFGGYSYVEISKILNQSEHAVKRHVYRGFKYIRACY</sequence>
<dbReference type="RefSeq" id="WP_110609688.1">
    <property type="nucleotide sequence ID" value="NZ_PDOD01000002.1"/>
</dbReference>
<organism evidence="2 3">
    <name type="scientific">Salipaludibacillus keqinensis</name>
    <dbReference type="NCBI Taxonomy" id="2045207"/>
    <lineage>
        <taxon>Bacteria</taxon>
        <taxon>Bacillati</taxon>
        <taxon>Bacillota</taxon>
        <taxon>Bacilli</taxon>
        <taxon>Bacillales</taxon>
        <taxon>Bacillaceae</taxon>
    </lineage>
</organism>
<feature type="domain" description="RNA polymerase sigma factor 70 region 4 type 2" evidence="1">
    <location>
        <begin position="101"/>
        <end position="149"/>
    </location>
</feature>
<reference evidence="2 3" key="1">
    <citation type="submission" date="2017-10" db="EMBL/GenBank/DDBJ databases">
        <title>Bacillus sp. nov., a halophilic bacterium isolated from a Keqin Lake.</title>
        <authorList>
            <person name="Wang H."/>
        </authorList>
    </citation>
    <scope>NUCLEOTIDE SEQUENCE [LARGE SCALE GENOMIC DNA]</scope>
    <source>
        <strain evidence="2 3">KQ-12</strain>
    </source>
</reference>
<dbReference type="AlphaFoldDB" id="A0A323THK8"/>
<dbReference type="GO" id="GO:0003677">
    <property type="term" value="F:DNA binding"/>
    <property type="evidence" value="ECO:0007669"/>
    <property type="project" value="InterPro"/>
</dbReference>
<protein>
    <recommendedName>
        <fullName evidence="1">RNA polymerase sigma factor 70 region 4 type 2 domain-containing protein</fullName>
    </recommendedName>
</protein>
<evidence type="ECO:0000313" key="3">
    <source>
        <dbReference type="Proteomes" id="UP000248214"/>
    </source>
</evidence>
<dbReference type="SUPFAM" id="SSF88659">
    <property type="entry name" value="Sigma3 and sigma4 domains of RNA polymerase sigma factors"/>
    <property type="match status" value="1"/>
</dbReference>
<evidence type="ECO:0000259" key="1">
    <source>
        <dbReference type="Pfam" id="PF08281"/>
    </source>
</evidence>
<gene>
    <name evidence="2" type="ORF">CR194_10890</name>
</gene>
<name>A0A323THK8_9BACI</name>
<dbReference type="Proteomes" id="UP000248214">
    <property type="component" value="Unassembled WGS sequence"/>
</dbReference>
<dbReference type="InterPro" id="IPR013249">
    <property type="entry name" value="RNA_pol_sigma70_r4_t2"/>
</dbReference>
<dbReference type="GO" id="GO:0016987">
    <property type="term" value="F:sigma factor activity"/>
    <property type="evidence" value="ECO:0007669"/>
    <property type="project" value="InterPro"/>
</dbReference>
<dbReference type="GO" id="GO:0006352">
    <property type="term" value="P:DNA-templated transcription initiation"/>
    <property type="evidence" value="ECO:0007669"/>
    <property type="project" value="InterPro"/>
</dbReference>
<dbReference type="InterPro" id="IPR036388">
    <property type="entry name" value="WH-like_DNA-bd_sf"/>
</dbReference>
<keyword evidence="3" id="KW-1185">Reference proteome</keyword>
<accession>A0A323THK8</accession>
<dbReference type="EMBL" id="PDOD01000002">
    <property type="protein sequence ID" value="PYZ93656.1"/>
    <property type="molecule type" value="Genomic_DNA"/>
</dbReference>
<dbReference type="OrthoDB" id="3472490at2"/>